<proteinExistence type="predicted"/>
<feature type="compositionally biased region" description="Gly residues" evidence="1">
    <location>
        <begin position="182"/>
        <end position="192"/>
    </location>
</feature>
<dbReference type="InParanoid" id="A0A1D6I869"/>
<evidence type="ECO:0000313" key="2">
    <source>
        <dbReference type="EMBL" id="ONM56241.1"/>
    </source>
</evidence>
<name>A0A1D6I869_MAIZE</name>
<organism evidence="2">
    <name type="scientific">Zea mays</name>
    <name type="common">Maize</name>
    <dbReference type="NCBI Taxonomy" id="4577"/>
    <lineage>
        <taxon>Eukaryota</taxon>
        <taxon>Viridiplantae</taxon>
        <taxon>Streptophyta</taxon>
        <taxon>Embryophyta</taxon>
        <taxon>Tracheophyta</taxon>
        <taxon>Spermatophyta</taxon>
        <taxon>Magnoliopsida</taxon>
        <taxon>Liliopsida</taxon>
        <taxon>Poales</taxon>
        <taxon>Poaceae</taxon>
        <taxon>PACMAD clade</taxon>
        <taxon>Panicoideae</taxon>
        <taxon>Andropogonodae</taxon>
        <taxon>Andropogoneae</taxon>
        <taxon>Tripsacinae</taxon>
        <taxon>Zea</taxon>
    </lineage>
</organism>
<dbReference type="EMBL" id="CM007650">
    <property type="protein sequence ID" value="ONM56241.1"/>
    <property type="molecule type" value="Genomic_DNA"/>
</dbReference>
<sequence length="258" mass="27650">MGGRDLGKICFGLGRGHVESEKESHCLSKRVDAGWSPLHATRDPINCPPFLLQSTHHKSLSLALQAPARLSCSASVLLTVQCAQPASFSRVRLGCRLRVLLLQEWTGLRRRPRSCRRGSGSTLPTRSWSCCTSAGRPWLARCRPPSSPSSTTSPGSIRGTSLGRAKGRATSSACGERRRPAAGGGLGAGTGRPRGRRSRCSCSAAASRGSCSWASRRRSPSTAVSRRRRRRGQAGSCMSTGSPCPAAWPTRGRRMRDI</sequence>
<protein>
    <submittedName>
        <fullName evidence="2">Uncharacterized protein</fullName>
    </submittedName>
</protein>
<evidence type="ECO:0000256" key="1">
    <source>
        <dbReference type="SAM" id="MobiDB-lite"/>
    </source>
</evidence>
<feature type="region of interest" description="Disordered" evidence="1">
    <location>
        <begin position="141"/>
        <end position="199"/>
    </location>
</feature>
<feature type="compositionally biased region" description="Low complexity" evidence="1">
    <location>
        <begin position="148"/>
        <end position="161"/>
    </location>
</feature>
<dbReference type="AlphaFoldDB" id="A0A1D6I869"/>
<gene>
    <name evidence="2" type="ORF">ZEAMMB73_Zm00001d021069</name>
</gene>
<accession>A0A1D6I869</accession>
<feature type="region of interest" description="Disordered" evidence="1">
    <location>
        <begin position="213"/>
        <end position="258"/>
    </location>
</feature>
<feature type="compositionally biased region" description="Basic residues" evidence="1">
    <location>
        <begin position="215"/>
        <end position="232"/>
    </location>
</feature>
<reference evidence="2" key="1">
    <citation type="submission" date="2015-12" db="EMBL/GenBank/DDBJ databases">
        <title>Update maize B73 reference genome by single molecule sequencing technologies.</title>
        <authorList>
            <consortium name="Maize Genome Sequencing Project"/>
            <person name="Ware D."/>
        </authorList>
    </citation>
    <scope>NUCLEOTIDE SEQUENCE [LARGE SCALE GENOMIC DNA]</scope>
    <source>
        <tissue evidence="2">Seedling</tissue>
    </source>
</reference>